<evidence type="ECO:0000256" key="2">
    <source>
        <dbReference type="SAM" id="Phobius"/>
    </source>
</evidence>
<protein>
    <submittedName>
        <fullName evidence="3">Uncharacterized protein</fullName>
    </submittedName>
</protein>
<feature type="region of interest" description="Disordered" evidence="1">
    <location>
        <begin position="369"/>
        <end position="390"/>
    </location>
</feature>
<keyword evidence="2" id="KW-0472">Membrane</keyword>
<keyword evidence="2" id="KW-1133">Transmembrane helix</keyword>
<feature type="transmembrane region" description="Helical" evidence="2">
    <location>
        <begin position="468"/>
        <end position="489"/>
    </location>
</feature>
<feature type="transmembrane region" description="Helical" evidence="2">
    <location>
        <begin position="182"/>
        <end position="205"/>
    </location>
</feature>
<evidence type="ECO:0000256" key="1">
    <source>
        <dbReference type="SAM" id="MobiDB-lite"/>
    </source>
</evidence>
<feature type="transmembrane region" description="Helical" evidence="2">
    <location>
        <begin position="433"/>
        <end position="456"/>
    </location>
</feature>
<organism evidence="3 4">
    <name type="scientific">Tilletia horrida</name>
    <dbReference type="NCBI Taxonomy" id="155126"/>
    <lineage>
        <taxon>Eukaryota</taxon>
        <taxon>Fungi</taxon>
        <taxon>Dikarya</taxon>
        <taxon>Basidiomycota</taxon>
        <taxon>Ustilaginomycotina</taxon>
        <taxon>Exobasidiomycetes</taxon>
        <taxon>Tilletiales</taxon>
        <taxon>Tilletiaceae</taxon>
        <taxon>Tilletia</taxon>
    </lineage>
</organism>
<feature type="transmembrane region" description="Helical" evidence="2">
    <location>
        <begin position="58"/>
        <end position="78"/>
    </location>
</feature>
<gene>
    <name evidence="3" type="ORF">OC842_003518</name>
</gene>
<reference evidence="3" key="1">
    <citation type="journal article" date="2023" name="PhytoFront">
        <title>Draft Genome Resources of Seven Strains of Tilletia horrida, Causal Agent of Kernel Smut of Rice.</title>
        <authorList>
            <person name="Khanal S."/>
            <person name="Antony Babu S."/>
            <person name="Zhou X.G."/>
        </authorList>
    </citation>
    <scope>NUCLEOTIDE SEQUENCE</scope>
    <source>
        <strain evidence="3">TX3</strain>
    </source>
</reference>
<accession>A0AAN6GB98</accession>
<feature type="transmembrane region" description="Helical" evidence="2">
    <location>
        <begin position="99"/>
        <end position="122"/>
    </location>
</feature>
<feature type="compositionally biased region" description="Basic and acidic residues" evidence="1">
    <location>
        <begin position="648"/>
        <end position="660"/>
    </location>
</feature>
<dbReference type="EMBL" id="JAPDMQ010000177">
    <property type="protein sequence ID" value="KAK0531734.1"/>
    <property type="molecule type" value="Genomic_DNA"/>
</dbReference>
<proteinExistence type="predicted"/>
<dbReference type="AlphaFoldDB" id="A0AAN6GB98"/>
<feature type="compositionally biased region" description="Basic and acidic residues" evidence="1">
    <location>
        <begin position="580"/>
        <end position="592"/>
    </location>
</feature>
<comment type="caution">
    <text evidence="3">The sequence shown here is derived from an EMBL/GenBank/DDBJ whole genome shotgun (WGS) entry which is preliminary data.</text>
</comment>
<keyword evidence="4" id="KW-1185">Reference proteome</keyword>
<keyword evidence="2" id="KW-0812">Transmembrane</keyword>
<feature type="compositionally biased region" description="Acidic residues" evidence="1">
    <location>
        <begin position="507"/>
        <end position="519"/>
    </location>
</feature>
<feature type="region of interest" description="Disordered" evidence="1">
    <location>
        <begin position="548"/>
        <end position="683"/>
    </location>
</feature>
<dbReference type="Proteomes" id="UP001176521">
    <property type="component" value="Unassembled WGS sequence"/>
</dbReference>
<evidence type="ECO:0000313" key="4">
    <source>
        <dbReference type="Proteomes" id="UP001176521"/>
    </source>
</evidence>
<name>A0AAN6GB98_9BASI</name>
<evidence type="ECO:0000313" key="3">
    <source>
        <dbReference type="EMBL" id="KAK0531734.1"/>
    </source>
</evidence>
<feature type="transmembrane region" description="Helical" evidence="2">
    <location>
        <begin position="249"/>
        <end position="273"/>
    </location>
</feature>
<sequence>MDVYGQFGLPPPPPPGPFSLWSGVNRARLPELTTVAQVSDFVDKLTVYQHSDAFQAQYLFGIGYLTLLLCIAMAIFYRKLRRRSWWIFRSVVRNQGVQLLPNVHNVWALGTGIYALVCIAGYTTEYIYFKKVEPVPHLTLWIALQWTPLSFACAWQAWGIFSASKPRIKSKARLPPMLTKPSVTNAIWLCMPFAQFLTVLVPGMLSDIHQERARHARAEWRAQYGGNDVLSREMLLDVIAIWNDILRSFHYLCVCMCLWATYTLFLFLLYTIVSWKLIAQLRHHLHVLRRRRTTSTFERTHSLHHVPFTDRWRSLASVPTPGSPAAPSTLVDPTSPHFSTELDGEKSTFSSTSAFAFAPTRSVKILASDTGKTTKSKDPSEIRSKLFSKSEQKNDRSVSFFPSVTPSATLPRQPLRADSQAQRVLRYFMIQSISVSCGIVCLCAIPIALAVTLYSAAEFCEIERYEGAAYVAASWITFIFGTTTMFSIAHATFETSFSQLLHHADAEENEDEDNDDYGDDSVQTDSHQPAILCPRPPPIVLVRRGREGVHGPQDDTVAGEVAPPTDAGLRVEGVLAPEDFTPRTRFGSERRTSSRPSSTRREWIAATDQGGADSISDAHSRISRNTKRTSFDMLDSMPSPAPPPQRFHTGEVGDPWRRDAPPAGIEGSTGLPVSSPTFGLRIS</sequence>
<feature type="region of interest" description="Disordered" evidence="1">
    <location>
        <begin position="506"/>
        <end position="536"/>
    </location>
</feature>
<feature type="compositionally biased region" description="Basic and acidic residues" evidence="1">
    <location>
        <begin position="375"/>
        <end position="390"/>
    </location>
</feature>
<feature type="transmembrane region" description="Helical" evidence="2">
    <location>
        <begin position="142"/>
        <end position="161"/>
    </location>
</feature>